<comment type="caution">
    <text evidence="3">The sequence shown here is derived from an EMBL/GenBank/DDBJ whole genome shotgun (WGS) entry which is preliminary data.</text>
</comment>
<dbReference type="EMBL" id="JAAGWH010000059">
    <property type="protein sequence ID" value="NEK96287.1"/>
    <property type="molecule type" value="Genomic_DNA"/>
</dbReference>
<dbReference type="SUPFAM" id="SSF55073">
    <property type="entry name" value="Nucleotide cyclase"/>
    <property type="match status" value="1"/>
</dbReference>
<evidence type="ECO:0000313" key="3">
    <source>
        <dbReference type="EMBL" id="NEK96287.1"/>
    </source>
</evidence>
<dbReference type="Pfam" id="PF00990">
    <property type="entry name" value="GGDEF"/>
    <property type="match status" value="1"/>
</dbReference>
<dbReference type="GO" id="GO:0052621">
    <property type="term" value="F:diguanylate cyclase activity"/>
    <property type="evidence" value="ECO:0007669"/>
    <property type="project" value="TreeGrafter"/>
</dbReference>
<feature type="domain" description="GGDEF" evidence="2">
    <location>
        <begin position="488"/>
        <end position="620"/>
    </location>
</feature>
<evidence type="ECO:0000256" key="1">
    <source>
        <dbReference type="SAM" id="MobiDB-lite"/>
    </source>
</evidence>
<dbReference type="GO" id="GO:0043709">
    <property type="term" value="P:cell adhesion involved in single-species biofilm formation"/>
    <property type="evidence" value="ECO:0007669"/>
    <property type="project" value="TreeGrafter"/>
</dbReference>
<dbReference type="CDD" id="cd01949">
    <property type="entry name" value="GGDEF"/>
    <property type="match status" value="1"/>
</dbReference>
<feature type="compositionally biased region" description="Low complexity" evidence="1">
    <location>
        <begin position="751"/>
        <end position="765"/>
    </location>
</feature>
<dbReference type="FunFam" id="3.30.70.270:FF:000001">
    <property type="entry name" value="Diguanylate cyclase domain protein"/>
    <property type="match status" value="1"/>
</dbReference>
<feature type="compositionally biased region" description="Basic and acidic residues" evidence="1">
    <location>
        <begin position="668"/>
        <end position="678"/>
    </location>
</feature>
<dbReference type="InterPro" id="IPR000031">
    <property type="entry name" value="PurE_dom"/>
</dbReference>
<dbReference type="SMART" id="SM01001">
    <property type="entry name" value="AIRC"/>
    <property type="match status" value="1"/>
</dbReference>
<dbReference type="EMBL" id="JAAGWB010000061">
    <property type="protein sequence ID" value="NEN53175.1"/>
    <property type="molecule type" value="Genomic_DNA"/>
</dbReference>
<keyword evidence="5" id="KW-1185">Reference proteome</keyword>
<protein>
    <submittedName>
        <fullName evidence="3">Diguanylate cyclase</fullName>
    </submittedName>
</protein>
<dbReference type="PANTHER" id="PTHR45138:SF24">
    <property type="entry name" value="DIGUANYLATE CYCLASE DGCC-RELATED"/>
    <property type="match status" value="1"/>
</dbReference>
<feature type="region of interest" description="Disordered" evidence="1">
    <location>
        <begin position="657"/>
        <end position="678"/>
    </location>
</feature>
<dbReference type="SUPFAM" id="SSF52255">
    <property type="entry name" value="N5-CAIR mutase (phosphoribosylaminoimidazole carboxylase, PurE)"/>
    <property type="match status" value="1"/>
</dbReference>
<dbReference type="SMART" id="SM00267">
    <property type="entry name" value="GGDEF"/>
    <property type="match status" value="1"/>
</dbReference>
<dbReference type="Gene3D" id="1.25.40.10">
    <property type="entry name" value="Tetratricopeptide repeat domain"/>
    <property type="match status" value="1"/>
</dbReference>
<reference evidence="3 5" key="1">
    <citation type="submission" date="2020-01" db="EMBL/GenBank/DDBJ databases">
        <title>the WGS Modestobacter muralis CPCC 204518.</title>
        <authorList>
            <person name="Jiang Z."/>
        </authorList>
    </citation>
    <scope>NUCLEOTIDE SEQUENCE [LARGE SCALE GENOMIC DNA]</scope>
    <source>
        <strain evidence="3 5">DSM 100205</strain>
    </source>
</reference>
<dbReference type="InterPro" id="IPR000160">
    <property type="entry name" value="GGDEF_dom"/>
</dbReference>
<dbReference type="GO" id="GO:0006189">
    <property type="term" value="P:'de novo' IMP biosynthetic process"/>
    <property type="evidence" value="ECO:0007669"/>
    <property type="project" value="InterPro"/>
</dbReference>
<dbReference type="GO" id="GO:1902201">
    <property type="term" value="P:negative regulation of bacterial-type flagellum-dependent cell motility"/>
    <property type="evidence" value="ECO:0007669"/>
    <property type="project" value="TreeGrafter"/>
</dbReference>
<dbReference type="PROSITE" id="PS50887">
    <property type="entry name" value="GGDEF"/>
    <property type="match status" value="1"/>
</dbReference>
<dbReference type="Pfam" id="PF00731">
    <property type="entry name" value="AIRC"/>
    <property type="match status" value="1"/>
</dbReference>
<dbReference type="InterPro" id="IPR029787">
    <property type="entry name" value="Nucleotide_cyclase"/>
</dbReference>
<evidence type="ECO:0000259" key="2">
    <source>
        <dbReference type="PROSITE" id="PS50887"/>
    </source>
</evidence>
<accession>A0A6P0EYM9</accession>
<feature type="region of interest" description="Disordered" evidence="1">
    <location>
        <begin position="1"/>
        <end position="35"/>
    </location>
</feature>
<evidence type="ECO:0000313" key="6">
    <source>
        <dbReference type="Proteomes" id="UP000471152"/>
    </source>
</evidence>
<gene>
    <name evidence="4" type="ORF">G3R41_19915</name>
    <name evidence="3" type="ORF">GCU67_19265</name>
</gene>
<feature type="compositionally biased region" description="Pro residues" evidence="1">
    <location>
        <begin position="766"/>
        <end position="775"/>
    </location>
</feature>
<evidence type="ECO:0000313" key="4">
    <source>
        <dbReference type="EMBL" id="NEN53175.1"/>
    </source>
</evidence>
<dbReference type="SUPFAM" id="SSF48452">
    <property type="entry name" value="TPR-like"/>
    <property type="match status" value="1"/>
</dbReference>
<sequence length="987" mass="102253">MSLLRPRGAGEAGVRRRRGQPTPQRDSSADSRHSALVPPGVLHQQVSSALASWQLDSAEALLREVDGEASAADRAAAPLTSLARAWADTLRAELLVRRLRLAGYSLLGDPLVDGGPEQDGPLDLHGGTGLLSDVPVDRDSRSESATHAALAIALVRSARAAFDAQDDDLQRAAGLARHARIELLSRRVDAAMDEAVEAASLLDPGLAPSPLLVHTLGSLAAVLADLELMPLALDYQRRAADVAAGLAGRTIEDDDPADSELLAGLAGETATRLAALCAEVGEALLEDGSPDAAAPHFAEARDLAVRALAQLPPTDAGVLDARVVHGWALVGLGEHATAVSVLRPVVGRTGEDRALLASAELGLGRALRRSGDPRAADDHLATALALATEHGLPRLRRAALRELCTLHAELDDAARALPYLQAYLADELDRVDERRTRWVELFGRRKSLLETERAAGQLRRQAYEDPLTHLPNRRYAEARLDGLLSAGSSPALAVVDIDRFKAINDAAGHPGGDAVLRAVGQLLVEGCRGNDEVCRWAGDEFVILLPDTTAEQAERAMERIRRSIAGHDWSALGVSVPVRISVGIAQAARGDDRRTLFAAADGVLYDAKRGGRDRVVRLSGVTQTRAAEDAAETIEGTAGTAVDTPLTTAVEVAGTPIVGDVTASPRFDGPDEHDGDRADAAGGFAALLVEPDDQPDAASAPVPAAPVDAVPVESAADDRAPARNPLDELFGGPVRRPAGRRIGPAEPAPAAPAAEPVASAPTASAPVPPSAPPAPVTRELGLPAGPDVIWGTGRSTEQVLALVREARRDHPDHPAVVVRASADTLVALASEHDAYTTMDAGAMSAAVGPVPEPRGRVGVLCASSGDTPIAAEAAFVARVSGTEVVRVDDVGGSRIHPLLADRSLLTDVDCLVVVAGLDAALASVVSGLTEVPVVAVPTSAGAGASFGGFGALLTMLNSAAPGVVVSNIDNGWSAGVFAARIARRTAR</sequence>
<reference evidence="4 6" key="2">
    <citation type="submission" date="2020-02" db="EMBL/GenBank/DDBJ databases">
        <title>The WGS of Modestobacter muralis DSM 100205.</title>
        <authorList>
            <person name="Jiang Z."/>
        </authorList>
    </citation>
    <scope>NUCLEOTIDE SEQUENCE [LARGE SCALE GENOMIC DNA]</scope>
    <source>
        <strain evidence="4 6">DSM 100205</strain>
    </source>
</reference>
<organism evidence="3 5">
    <name type="scientific">Modestobacter muralis</name>
    <dbReference type="NCBI Taxonomy" id="1608614"/>
    <lineage>
        <taxon>Bacteria</taxon>
        <taxon>Bacillati</taxon>
        <taxon>Actinomycetota</taxon>
        <taxon>Actinomycetes</taxon>
        <taxon>Geodermatophilales</taxon>
        <taxon>Geodermatophilaceae</taxon>
        <taxon>Modestobacter</taxon>
    </lineage>
</organism>
<dbReference type="AlphaFoldDB" id="A0A6P0EYM9"/>
<dbReference type="InterPro" id="IPR011990">
    <property type="entry name" value="TPR-like_helical_dom_sf"/>
</dbReference>
<dbReference type="InterPro" id="IPR043128">
    <property type="entry name" value="Rev_trsase/Diguanyl_cyclase"/>
</dbReference>
<dbReference type="InterPro" id="IPR050469">
    <property type="entry name" value="Diguanylate_Cyclase"/>
</dbReference>
<dbReference type="Proteomes" id="UP000468828">
    <property type="component" value="Unassembled WGS sequence"/>
</dbReference>
<evidence type="ECO:0000313" key="5">
    <source>
        <dbReference type="Proteomes" id="UP000468828"/>
    </source>
</evidence>
<dbReference type="GO" id="GO:0005886">
    <property type="term" value="C:plasma membrane"/>
    <property type="evidence" value="ECO:0007669"/>
    <property type="project" value="TreeGrafter"/>
</dbReference>
<proteinExistence type="predicted"/>
<dbReference type="PANTHER" id="PTHR45138">
    <property type="entry name" value="REGULATORY COMPONENTS OF SENSORY TRANSDUCTION SYSTEM"/>
    <property type="match status" value="1"/>
</dbReference>
<dbReference type="Proteomes" id="UP000471152">
    <property type="component" value="Unassembled WGS sequence"/>
</dbReference>
<dbReference type="Gene3D" id="3.40.50.1970">
    <property type="match status" value="1"/>
</dbReference>
<name>A0A6P0EYM9_9ACTN</name>
<feature type="region of interest" description="Disordered" evidence="1">
    <location>
        <begin position="713"/>
        <end position="791"/>
    </location>
</feature>
<dbReference type="Gene3D" id="3.30.70.270">
    <property type="match status" value="1"/>
</dbReference>
<dbReference type="NCBIfam" id="TIGR00254">
    <property type="entry name" value="GGDEF"/>
    <property type="match status" value="1"/>
</dbReference>